<name>A0ABS6H2M8_MAMLE</name>
<keyword evidence="1" id="KW-0812">Transmembrane</keyword>
<evidence type="ECO:0000256" key="1">
    <source>
        <dbReference type="SAM" id="Phobius"/>
    </source>
</evidence>
<keyword evidence="3" id="KW-1185">Reference proteome</keyword>
<organism evidence="2 3">
    <name type="scientific">Mammaliicoccus lentus</name>
    <name type="common">Staphylococcus lentus</name>
    <dbReference type="NCBI Taxonomy" id="42858"/>
    <lineage>
        <taxon>Bacteria</taxon>
        <taxon>Bacillati</taxon>
        <taxon>Bacillota</taxon>
        <taxon>Bacilli</taxon>
        <taxon>Bacillales</taxon>
        <taxon>Staphylococcaceae</taxon>
        <taxon>Mammaliicoccus</taxon>
    </lineage>
</organism>
<protein>
    <submittedName>
        <fullName evidence="2">Uncharacterized protein</fullName>
    </submittedName>
</protein>
<keyword evidence="1" id="KW-1133">Transmembrane helix</keyword>
<keyword evidence="1" id="KW-0472">Membrane</keyword>
<dbReference type="EMBL" id="JAHLZN010000049">
    <property type="protein sequence ID" value="MBU6115038.1"/>
    <property type="molecule type" value="Genomic_DNA"/>
</dbReference>
<reference evidence="2 3" key="1">
    <citation type="submission" date="2021-06" db="EMBL/GenBank/DDBJ databases">
        <title>Staphylococcus lentus K169 genome sequencing.</title>
        <authorList>
            <person name="Sundareshan S."/>
            <person name="Akhila D.S."/>
            <person name="Prachi D."/>
            <person name="Sivakumar R."/>
            <person name="Rajendhran J."/>
            <person name="Isloor S."/>
            <person name="Hegde N.R."/>
        </authorList>
    </citation>
    <scope>NUCLEOTIDE SEQUENCE [LARGE SCALE GENOMIC DNA]</scope>
    <source>
        <strain evidence="2 3">K169</strain>
    </source>
</reference>
<evidence type="ECO:0000313" key="3">
    <source>
        <dbReference type="Proteomes" id="UP000770161"/>
    </source>
</evidence>
<feature type="transmembrane region" description="Helical" evidence="1">
    <location>
        <begin position="6"/>
        <end position="35"/>
    </location>
</feature>
<sequence>MSKNKMWITIVIIFSLIRKLIVLSIICILIIFNLITNSVYYGKYTPHGEGRMPDVELAILMLGRYDTPNIEGLICSNKIINIIRNDNIENSPGISLTGNSYTYIDSKKYTYTFNLKFDLVEASDSEHKSVPLNRVNVNEVKKEIKHVVFPIIDYQPDPIINLQWLFDILSENYFNYKEETK</sequence>
<dbReference type="RefSeq" id="WP_064211560.1">
    <property type="nucleotide sequence ID" value="NZ_JAHLZN010000049.1"/>
</dbReference>
<proteinExistence type="predicted"/>
<dbReference type="Proteomes" id="UP000770161">
    <property type="component" value="Unassembled WGS sequence"/>
</dbReference>
<accession>A0ABS6H2M8</accession>
<gene>
    <name evidence="2" type="ORF">KQ656_13850</name>
</gene>
<evidence type="ECO:0000313" key="2">
    <source>
        <dbReference type="EMBL" id="MBU6115038.1"/>
    </source>
</evidence>
<comment type="caution">
    <text evidence="2">The sequence shown here is derived from an EMBL/GenBank/DDBJ whole genome shotgun (WGS) entry which is preliminary data.</text>
</comment>